<name>A0A2A4I5Z9_9SPHN</name>
<reference evidence="1 2" key="1">
    <citation type="submission" date="2017-09" db="EMBL/GenBank/DDBJ databases">
        <title>Sphingomonas adhaesiva DSM 7418, whole genome shotgun sequence.</title>
        <authorList>
            <person name="Feng G."/>
            <person name="Zhu H."/>
        </authorList>
    </citation>
    <scope>NUCLEOTIDE SEQUENCE [LARGE SCALE GENOMIC DNA]</scope>
    <source>
        <strain evidence="1 2">DSM 7418</strain>
    </source>
</reference>
<evidence type="ECO:0000313" key="1">
    <source>
        <dbReference type="EMBL" id="PCG13220.1"/>
    </source>
</evidence>
<keyword evidence="2" id="KW-1185">Reference proteome</keyword>
<evidence type="ECO:0000313" key="2">
    <source>
        <dbReference type="Proteomes" id="UP000218323"/>
    </source>
</evidence>
<comment type="caution">
    <text evidence="1">The sequence shown here is derived from an EMBL/GenBank/DDBJ whole genome shotgun (WGS) entry which is preliminary data.</text>
</comment>
<dbReference type="EMBL" id="NWVC01000010">
    <property type="protein sequence ID" value="PCG13220.1"/>
    <property type="molecule type" value="Genomic_DNA"/>
</dbReference>
<organism evidence="1 2">
    <name type="scientific">Sphingomonas adhaesiva</name>
    <dbReference type="NCBI Taxonomy" id="28212"/>
    <lineage>
        <taxon>Bacteria</taxon>
        <taxon>Pseudomonadati</taxon>
        <taxon>Pseudomonadota</taxon>
        <taxon>Alphaproteobacteria</taxon>
        <taxon>Sphingomonadales</taxon>
        <taxon>Sphingomonadaceae</taxon>
        <taxon>Sphingomonas</taxon>
    </lineage>
</organism>
<gene>
    <name evidence="1" type="ORF">COA07_15430</name>
</gene>
<protein>
    <submittedName>
        <fullName evidence="1">Uncharacterized protein</fullName>
    </submittedName>
</protein>
<proteinExistence type="predicted"/>
<accession>A0A2A4I5Z9</accession>
<dbReference type="Proteomes" id="UP000218323">
    <property type="component" value="Unassembled WGS sequence"/>
</dbReference>
<dbReference type="RefSeq" id="WP_096641317.1">
    <property type="nucleotide sequence ID" value="NZ_NWVC01000010.1"/>
</dbReference>
<sequence>MYPFAGLRLLLPAVVPSWRFFDTVAASPRIDHALLAGPDDEAADWHEFRPRPAVLTVGAMLRRLVWNAQWNENLFLVSLAERLIHDPDAATRAHSERELVMRVSRHLSRHGAGAAFAQVRIRLVARGEDGERLGEQVVHCTDPFAIPDHA</sequence>
<dbReference type="AlphaFoldDB" id="A0A2A4I5Z9"/>